<dbReference type="GO" id="GO:0042732">
    <property type="term" value="P:D-xylose metabolic process"/>
    <property type="evidence" value="ECO:0007669"/>
    <property type="project" value="UniProtKB-KW"/>
</dbReference>
<dbReference type="HAMAP" id="MF_02220">
    <property type="entry name" value="XylB"/>
    <property type="match status" value="1"/>
</dbReference>
<dbReference type="SUPFAM" id="SSF53067">
    <property type="entry name" value="Actin-like ATPase domain"/>
    <property type="match status" value="2"/>
</dbReference>
<evidence type="ECO:0000256" key="7">
    <source>
        <dbReference type="ARBA" id="ARBA00023277"/>
    </source>
</evidence>
<dbReference type="GO" id="GO:0005524">
    <property type="term" value="F:ATP binding"/>
    <property type="evidence" value="ECO:0007669"/>
    <property type="project" value="UniProtKB-UniRule"/>
</dbReference>
<comment type="similarity">
    <text evidence="1 8 9">Belongs to the FGGY kinase family.</text>
</comment>
<comment type="catalytic activity">
    <reaction evidence="8 9">
        <text>D-xylulose + ATP = D-xylulose 5-phosphate + ADP + H(+)</text>
        <dbReference type="Rhea" id="RHEA:10964"/>
        <dbReference type="ChEBI" id="CHEBI:15378"/>
        <dbReference type="ChEBI" id="CHEBI:17140"/>
        <dbReference type="ChEBI" id="CHEBI:30616"/>
        <dbReference type="ChEBI" id="CHEBI:57737"/>
        <dbReference type="ChEBI" id="CHEBI:456216"/>
        <dbReference type="EC" id="2.7.1.17"/>
    </reaction>
</comment>
<dbReference type="EMBL" id="FQXC01000004">
    <property type="protein sequence ID" value="SHH86130.1"/>
    <property type="molecule type" value="Genomic_DNA"/>
</dbReference>
<evidence type="ECO:0000256" key="6">
    <source>
        <dbReference type="ARBA" id="ARBA00022840"/>
    </source>
</evidence>
<dbReference type="InterPro" id="IPR018485">
    <property type="entry name" value="FGGY_C"/>
</dbReference>
<dbReference type="InterPro" id="IPR018484">
    <property type="entry name" value="FGGY_N"/>
</dbReference>
<dbReference type="Pfam" id="PF02782">
    <property type="entry name" value="FGGY_C"/>
    <property type="match status" value="1"/>
</dbReference>
<dbReference type="InterPro" id="IPR006000">
    <property type="entry name" value="Xylulokinase"/>
</dbReference>
<reference evidence="12 13" key="1">
    <citation type="submission" date="2016-11" db="EMBL/GenBank/DDBJ databases">
        <authorList>
            <person name="Jaros S."/>
            <person name="Januszkiewicz K."/>
            <person name="Wedrychowicz H."/>
        </authorList>
    </citation>
    <scope>NUCLEOTIDE SEQUENCE [LARGE SCALE GENOMIC DNA]</scope>
    <source>
        <strain evidence="12 13">DSM 29431</strain>
    </source>
</reference>
<keyword evidence="4 8" id="KW-0547">Nucleotide-binding</keyword>
<keyword evidence="7 8" id="KW-0119">Carbohydrate metabolism</keyword>
<comment type="function">
    <text evidence="8">Catalyzes the phosphorylation of D-xylulose to D-xylulose 5-phosphate.</text>
</comment>
<protein>
    <recommendedName>
        <fullName evidence="8 9">Xylulose kinase</fullName>
        <shortName evidence="8 9">Xylulokinase</shortName>
        <ecNumber evidence="8 9">2.7.1.17</ecNumber>
    </recommendedName>
</protein>
<keyword evidence="13" id="KW-1185">Reference proteome</keyword>
<sequence length="478" mass="49692">MFLGIDIGTSSVKAIVTDGVTLVASATAPLTSQSPHPGWSEQDPSTWWNATKSALHELNTLASLSEITAVGLSGQMHGAVLLDKDHTVLRPAILWNDSRSTAACAQLRASLPGIGEIAGVLPLPGFTAPKLMWVRDHEPDVHAQIAHVLLPKDYVGLRLHGSLATDRSDAAGTLWLDQAARDWSAIVASESATDTAWLPQLFDGHEVVGTVTETAANETGIPRGIPVVAGGGDAATGAVSLGATEAGRGFISLGTSGQLFVAGDAYSPNPAKFVHAFAHTVPDRWYQMAAMLNGARPIAWLADQLGIAEAEVVALAETADPARAPIFLPYLTGERSPHGDPNIRAGFFGLEDATDRAGLCRAVVEAISFTFADAAESFGDTINDLPHLAAIGGGSKSPFLLQLIANATGKRIGRAAGSDAGPALGAARLAACGTGALALSDLGATPAISDWFDPERSDLTTTRLARYRALYRALQPLA</sequence>
<dbReference type="InterPro" id="IPR043129">
    <property type="entry name" value="ATPase_NBD"/>
</dbReference>
<evidence type="ECO:0000259" key="11">
    <source>
        <dbReference type="Pfam" id="PF02782"/>
    </source>
</evidence>
<keyword evidence="3 8" id="KW-0808">Transferase</keyword>
<feature type="site" description="Important for activity" evidence="8">
    <location>
        <position position="6"/>
    </location>
</feature>
<keyword evidence="2 8" id="KW-0859">Xylose metabolism</keyword>
<feature type="domain" description="Carbohydrate kinase FGGY N-terminal" evidence="10">
    <location>
        <begin position="1"/>
        <end position="239"/>
    </location>
</feature>
<dbReference type="OrthoDB" id="9805576at2"/>
<evidence type="ECO:0000256" key="1">
    <source>
        <dbReference type="ARBA" id="ARBA00009156"/>
    </source>
</evidence>
<dbReference type="InterPro" id="IPR050406">
    <property type="entry name" value="FGGY_Carb_Kinase"/>
</dbReference>
<evidence type="ECO:0000256" key="5">
    <source>
        <dbReference type="ARBA" id="ARBA00022777"/>
    </source>
</evidence>
<feature type="binding site" evidence="8">
    <location>
        <begin position="76"/>
        <end position="77"/>
    </location>
    <ligand>
        <name>substrate</name>
    </ligand>
</feature>
<proteinExistence type="inferred from homology"/>
<dbReference type="InterPro" id="IPR000577">
    <property type="entry name" value="Carb_kinase_FGGY"/>
</dbReference>
<dbReference type="NCBIfam" id="TIGR01312">
    <property type="entry name" value="XylB"/>
    <property type="match status" value="1"/>
</dbReference>
<dbReference type="Gene3D" id="3.30.420.40">
    <property type="match status" value="2"/>
</dbReference>
<organism evidence="12 13">
    <name type="scientific">Marivita hallyeonensis</name>
    <dbReference type="NCBI Taxonomy" id="996342"/>
    <lineage>
        <taxon>Bacteria</taxon>
        <taxon>Pseudomonadati</taxon>
        <taxon>Pseudomonadota</taxon>
        <taxon>Alphaproteobacteria</taxon>
        <taxon>Rhodobacterales</taxon>
        <taxon>Roseobacteraceae</taxon>
        <taxon>Marivita</taxon>
    </lineage>
</organism>
<gene>
    <name evidence="8 9" type="primary">xylB</name>
    <name evidence="12" type="ORF">SAMN05443551_3432</name>
</gene>
<evidence type="ECO:0000256" key="3">
    <source>
        <dbReference type="ARBA" id="ARBA00022679"/>
    </source>
</evidence>
<evidence type="ECO:0000256" key="8">
    <source>
        <dbReference type="HAMAP-Rule" id="MF_02220"/>
    </source>
</evidence>
<evidence type="ECO:0000313" key="13">
    <source>
        <dbReference type="Proteomes" id="UP000184221"/>
    </source>
</evidence>
<dbReference type="InterPro" id="IPR018483">
    <property type="entry name" value="Carb_kinase_FGGY_CS"/>
</dbReference>
<dbReference type="CDD" id="cd07808">
    <property type="entry name" value="ASKHA_NBD_FGGY_EcXK-like"/>
    <property type="match status" value="1"/>
</dbReference>
<dbReference type="RefSeq" id="WP_072779252.1">
    <property type="nucleotide sequence ID" value="NZ_FQXC01000004.1"/>
</dbReference>
<evidence type="ECO:0000256" key="2">
    <source>
        <dbReference type="ARBA" id="ARBA00022629"/>
    </source>
</evidence>
<evidence type="ECO:0000256" key="4">
    <source>
        <dbReference type="ARBA" id="ARBA00022741"/>
    </source>
</evidence>
<dbReference type="STRING" id="996342.SAMN05443551_3432"/>
<evidence type="ECO:0000259" key="10">
    <source>
        <dbReference type="Pfam" id="PF00370"/>
    </source>
</evidence>
<keyword evidence="6 8" id="KW-0067">ATP-binding</keyword>
<dbReference type="PANTHER" id="PTHR43095">
    <property type="entry name" value="SUGAR KINASE"/>
    <property type="match status" value="1"/>
</dbReference>
<feature type="domain" description="Carbohydrate kinase FGGY C-terminal" evidence="11">
    <location>
        <begin position="250"/>
        <end position="432"/>
    </location>
</feature>
<dbReference type="GO" id="GO:0004856">
    <property type="term" value="F:D-xylulokinase activity"/>
    <property type="evidence" value="ECO:0007669"/>
    <property type="project" value="UniProtKB-UniRule"/>
</dbReference>
<dbReference type="GO" id="GO:0005998">
    <property type="term" value="P:xylulose catabolic process"/>
    <property type="evidence" value="ECO:0007669"/>
    <property type="project" value="UniProtKB-UniRule"/>
</dbReference>
<keyword evidence="5 8" id="KW-0418">Kinase</keyword>
<dbReference type="EC" id="2.7.1.17" evidence="8 9"/>
<evidence type="ECO:0000256" key="9">
    <source>
        <dbReference type="RuleBase" id="RU364073"/>
    </source>
</evidence>
<dbReference type="PROSITE" id="PS00933">
    <property type="entry name" value="FGGY_KINASES_1"/>
    <property type="match status" value="1"/>
</dbReference>
<dbReference type="Proteomes" id="UP000184221">
    <property type="component" value="Unassembled WGS sequence"/>
</dbReference>
<dbReference type="AlphaFoldDB" id="A0A1M5WF97"/>
<dbReference type="PANTHER" id="PTHR43095:SF6">
    <property type="entry name" value="XYLULOSE KINASE"/>
    <property type="match status" value="1"/>
</dbReference>
<name>A0A1M5WF97_9RHOB</name>
<evidence type="ECO:0000313" key="12">
    <source>
        <dbReference type="EMBL" id="SHH86130.1"/>
    </source>
</evidence>
<feature type="active site" description="Proton acceptor" evidence="8">
    <location>
        <position position="233"/>
    </location>
</feature>
<accession>A0A1M5WF97</accession>
<dbReference type="PIRSF" id="PIRSF000538">
    <property type="entry name" value="GlpK"/>
    <property type="match status" value="1"/>
</dbReference>
<dbReference type="Pfam" id="PF00370">
    <property type="entry name" value="FGGY_N"/>
    <property type="match status" value="1"/>
</dbReference>